<evidence type="ECO:0000313" key="3">
    <source>
        <dbReference type="EMBL" id="KAF4747050.1"/>
    </source>
</evidence>
<organism evidence="3 4">
    <name type="scientific">Perkinsus olseni</name>
    <name type="common">Perkinsus atlanticus</name>
    <dbReference type="NCBI Taxonomy" id="32597"/>
    <lineage>
        <taxon>Eukaryota</taxon>
        <taxon>Sar</taxon>
        <taxon>Alveolata</taxon>
        <taxon>Perkinsozoa</taxon>
        <taxon>Perkinsea</taxon>
        <taxon>Perkinsida</taxon>
        <taxon>Perkinsidae</taxon>
        <taxon>Perkinsus</taxon>
    </lineage>
</organism>
<gene>
    <name evidence="3" type="ORF">FOZ63_026743</name>
</gene>
<feature type="chain" id="PRO_5029576366" evidence="2">
    <location>
        <begin position="17"/>
        <end position="145"/>
    </location>
</feature>
<comment type="caution">
    <text evidence="3">The sequence shown here is derived from an EMBL/GenBank/DDBJ whole genome shotgun (WGS) entry which is preliminary data.</text>
</comment>
<dbReference type="AlphaFoldDB" id="A0A7J6TRL8"/>
<name>A0A7J6TRL8_PEROL</name>
<keyword evidence="4" id="KW-1185">Reference proteome</keyword>
<feature type="compositionally biased region" description="Low complexity" evidence="1">
    <location>
        <begin position="89"/>
        <end position="115"/>
    </location>
</feature>
<accession>A0A7J6TRL8</accession>
<feature type="non-terminal residue" evidence="3">
    <location>
        <position position="145"/>
    </location>
</feature>
<keyword evidence="2" id="KW-0732">Signal</keyword>
<dbReference type="EMBL" id="JABANO010009328">
    <property type="protein sequence ID" value="KAF4747050.1"/>
    <property type="molecule type" value="Genomic_DNA"/>
</dbReference>
<sequence>MRFNLTVLLPLLAVATEDPCAQMCSYISGCSNSKFGSYCKSWLSNPVCFGLAKKSDGSICFQPTDSDCRGEAIACGTVSTPIVTTTEAVTSTSTTAEAGSTSSTTTEAVPSTSTTAQVGSTSSTTEAVPSTSTTEAVPSTSTTEA</sequence>
<feature type="signal peptide" evidence="2">
    <location>
        <begin position="1"/>
        <end position="16"/>
    </location>
</feature>
<evidence type="ECO:0000256" key="1">
    <source>
        <dbReference type="SAM" id="MobiDB-lite"/>
    </source>
</evidence>
<proteinExistence type="predicted"/>
<evidence type="ECO:0000256" key="2">
    <source>
        <dbReference type="SAM" id="SignalP"/>
    </source>
</evidence>
<feature type="compositionally biased region" description="Polar residues" evidence="1">
    <location>
        <begin position="116"/>
        <end position="145"/>
    </location>
</feature>
<reference evidence="3 4" key="1">
    <citation type="submission" date="2020-04" db="EMBL/GenBank/DDBJ databases">
        <title>Perkinsus olseni comparative genomics.</title>
        <authorList>
            <person name="Bogema D.R."/>
        </authorList>
    </citation>
    <scope>NUCLEOTIDE SEQUENCE [LARGE SCALE GENOMIC DNA]</scope>
    <source>
        <strain evidence="3 4">ATCC PRA-207</strain>
    </source>
</reference>
<dbReference type="OMA" id="VATEDPC"/>
<protein>
    <submittedName>
        <fullName evidence="3">Uncharacterized protein</fullName>
    </submittedName>
</protein>
<dbReference type="Proteomes" id="UP000553632">
    <property type="component" value="Unassembled WGS sequence"/>
</dbReference>
<evidence type="ECO:0000313" key="4">
    <source>
        <dbReference type="Proteomes" id="UP000553632"/>
    </source>
</evidence>
<feature type="region of interest" description="Disordered" evidence="1">
    <location>
        <begin position="89"/>
        <end position="145"/>
    </location>
</feature>